<comment type="caution">
    <text evidence="1">The sequence shown here is derived from an EMBL/GenBank/DDBJ whole genome shotgun (WGS) entry which is preliminary data.</text>
</comment>
<name>A0ACC0UU82_9HYPO</name>
<keyword evidence="2" id="KW-1185">Reference proteome</keyword>
<organism evidence="1 2">
    <name type="scientific">Trichothecium roseum</name>
    <dbReference type="NCBI Taxonomy" id="47278"/>
    <lineage>
        <taxon>Eukaryota</taxon>
        <taxon>Fungi</taxon>
        <taxon>Dikarya</taxon>
        <taxon>Ascomycota</taxon>
        <taxon>Pezizomycotina</taxon>
        <taxon>Sordariomycetes</taxon>
        <taxon>Hypocreomycetidae</taxon>
        <taxon>Hypocreales</taxon>
        <taxon>Hypocreales incertae sedis</taxon>
        <taxon>Trichothecium</taxon>
    </lineage>
</organism>
<accession>A0ACC0UU82</accession>
<dbReference type="EMBL" id="CM047946">
    <property type="protein sequence ID" value="KAI9897680.1"/>
    <property type="molecule type" value="Genomic_DNA"/>
</dbReference>
<evidence type="ECO:0000313" key="2">
    <source>
        <dbReference type="Proteomes" id="UP001163324"/>
    </source>
</evidence>
<gene>
    <name evidence="1" type="ORF">N3K66_007536</name>
</gene>
<proteinExistence type="predicted"/>
<reference evidence="1" key="1">
    <citation type="submission" date="2022-10" db="EMBL/GenBank/DDBJ databases">
        <title>Complete Genome of Trichothecium roseum strain YXFP-22015, a Plant Pathogen Isolated from Citrus.</title>
        <authorList>
            <person name="Wang Y."/>
            <person name="Zhu L."/>
        </authorList>
    </citation>
    <scope>NUCLEOTIDE SEQUENCE</scope>
    <source>
        <strain evidence="1">YXFP-22015</strain>
    </source>
</reference>
<protein>
    <submittedName>
        <fullName evidence="1">Uncharacterized protein</fullName>
    </submittedName>
</protein>
<sequence>MAWSGTLNEHEAFKQAGEQEIFKQACPPWELKIWEVTDESPDGCWYTTPSPQCLEVGAKLRIIFAPLDLPFRNNWPQNRDLFSVLGIPTDFSLERTQNIAHSFGRRTDDGGHSSWFHFLCKNVVLEPAPTDQSQGGPSEGAAGGRRRIMVLANENHTWNRSGFFLRAGNDGSVTLACFGALSHVRRRLEAFTQAGSTWEHVRSEPYVLFDLVLEGLFAEVDNTAWTVAHVFGGMEISLIELASLKPKIRSKERMSPPFSSLHNCSKYASFVTEAIESCLMVLESVAAQVEGDIIDSQSGSQEEGQDEGQEEEEEEEEDEKKKRVKEKKMRLLAGRQLKERLDYRRSLFRSTQLRLASMHKRIDNMINLAFNLVTQQDSLRMIADSNVMKMIAAITMLFLPTAGVAAVSGSQLFVAERDGGGNWDVEATPLFWVTWYVAIPLTAAVLSLAWLWHWTQRLIGMYFREVLPGLVTAMGNKPLREAGMADGKLEVFVASVRRALDDNGIHAYFNFIAWWGQKV</sequence>
<evidence type="ECO:0000313" key="1">
    <source>
        <dbReference type="EMBL" id="KAI9897680.1"/>
    </source>
</evidence>
<dbReference type="Proteomes" id="UP001163324">
    <property type="component" value="Chromosome 7"/>
</dbReference>